<keyword evidence="9" id="KW-1185">Reference proteome</keyword>
<evidence type="ECO:0000313" key="9">
    <source>
        <dbReference type="Proteomes" id="UP000502706"/>
    </source>
</evidence>
<dbReference type="CDD" id="cd06592">
    <property type="entry name" value="GH31_NET37"/>
    <property type="match status" value="1"/>
</dbReference>
<dbReference type="RefSeq" id="WP_166395378.1">
    <property type="nucleotide sequence ID" value="NZ_CP045121.1"/>
</dbReference>
<dbReference type="Proteomes" id="UP000502706">
    <property type="component" value="Chromosome"/>
</dbReference>
<feature type="domain" description="Glycosyl hydrolase family 31 C-terminal" evidence="7">
    <location>
        <begin position="597"/>
        <end position="681"/>
    </location>
</feature>
<dbReference type="InterPro" id="IPR013780">
    <property type="entry name" value="Glyco_hydro_b"/>
</dbReference>
<dbReference type="Pfam" id="PF21365">
    <property type="entry name" value="Glyco_hydro_31_3rd"/>
    <property type="match status" value="1"/>
</dbReference>
<evidence type="ECO:0000313" key="8">
    <source>
        <dbReference type="EMBL" id="QIN77700.1"/>
    </source>
</evidence>
<dbReference type="AlphaFoldDB" id="A0A6G8PTE4"/>
<accession>A0A6G8PTE4</accession>
<dbReference type="PANTHER" id="PTHR43053">
    <property type="entry name" value="GLYCOSIDASE FAMILY 31"/>
    <property type="match status" value="1"/>
</dbReference>
<dbReference type="Pfam" id="PF01055">
    <property type="entry name" value="Glyco_hydro_31_2nd"/>
    <property type="match status" value="2"/>
</dbReference>
<dbReference type="InterPro" id="IPR048395">
    <property type="entry name" value="Glyco_hydro_31_C"/>
</dbReference>
<dbReference type="Gene3D" id="3.20.20.80">
    <property type="entry name" value="Glycosidases"/>
    <property type="match status" value="1"/>
</dbReference>
<reference evidence="8 9" key="1">
    <citation type="submission" date="2019-10" db="EMBL/GenBank/DDBJ databases">
        <title>Rubrobacter sp nov SCSIO 52915 isolated from a deep-sea sediment in the South China Sea.</title>
        <authorList>
            <person name="Chen R.W."/>
        </authorList>
    </citation>
    <scope>NUCLEOTIDE SEQUENCE [LARGE SCALE GENOMIC DNA]</scope>
    <source>
        <strain evidence="8 9">SCSIO 52915</strain>
    </source>
</reference>
<comment type="similarity">
    <text evidence="1 4">Belongs to the glycosyl hydrolase 31 family.</text>
</comment>
<evidence type="ECO:0000259" key="6">
    <source>
        <dbReference type="Pfam" id="PF01055"/>
    </source>
</evidence>
<keyword evidence="5" id="KW-1133">Transmembrane helix</keyword>
<organism evidence="8 9">
    <name type="scientific">Rubrobacter marinus</name>
    <dbReference type="NCBI Taxonomy" id="2653852"/>
    <lineage>
        <taxon>Bacteria</taxon>
        <taxon>Bacillati</taxon>
        <taxon>Actinomycetota</taxon>
        <taxon>Rubrobacteria</taxon>
        <taxon>Rubrobacterales</taxon>
        <taxon>Rubrobacteraceae</taxon>
        <taxon>Rubrobacter</taxon>
    </lineage>
</organism>
<dbReference type="SUPFAM" id="SSF51445">
    <property type="entry name" value="(Trans)glycosidases"/>
    <property type="match status" value="1"/>
</dbReference>
<gene>
    <name evidence="8" type="ORF">GBA65_03310</name>
</gene>
<keyword evidence="2 4" id="KW-0378">Hydrolase</keyword>
<protein>
    <submittedName>
        <fullName evidence="8">Glycosyl hydrolase family 31</fullName>
    </submittedName>
</protein>
<keyword evidence="3 4" id="KW-0326">Glycosidase</keyword>
<evidence type="ECO:0000256" key="1">
    <source>
        <dbReference type="ARBA" id="ARBA00007806"/>
    </source>
</evidence>
<dbReference type="Gene3D" id="2.60.40.1180">
    <property type="entry name" value="Golgi alpha-mannosidase II"/>
    <property type="match status" value="1"/>
</dbReference>
<proteinExistence type="inferred from homology"/>
<dbReference type="InterPro" id="IPR050985">
    <property type="entry name" value="Alpha-glycosidase_related"/>
</dbReference>
<evidence type="ECO:0000256" key="2">
    <source>
        <dbReference type="ARBA" id="ARBA00022801"/>
    </source>
</evidence>
<dbReference type="GO" id="GO:0005975">
    <property type="term" value="P:carbohydrate metabolic process"/>
    <property type="evidence" value="ECO:0007669"/>
    <property type="project" value="InterPro"/>
</dbReference>
<sequence>MGSKSRRHRSSILSGCVLLVGLLVGVGLVASWGTREWETLPPAAGVYQKNGQIILSVPPASGSPGYEVKVAREPFRVTTTRGGTNVLASSPGPARFQMRGSWYGSTKVRGFGWDGKVLRLDLATTSPGYGISYAITPEPGRYRTTWSIRGTGTADQIGMVYDLRPSGHWYGYGEVEPLEQPWPLSAGEVRRGKSFDPSIYQVRAPFWFTSTSAGLWVNTNRPMDHSTNESRDGLGRFYIKGSNVYNDVTFVESTPRAVYDHYIRVTGRPAKIDPSYEQFEKPLWNTWAQFYRTPTQQGVVGYAEGLASNGLAGHAVQVDGGWERRRGDLSFDPARFPDPQAMSGRIHELGYDLGLWVGFYVEPDSASYAEARQRGYLLPDGADRSKPCMVPTPYERDSALVDLANPEARAWYEGKLRGLMQRYRVEGFKFDTVFFDKKCAPRSGLTQADYTRIGAQFVDGFDLQGAGVRVPWWGSQRYGFAMRQMDKSTDWRSLQVAVPQALALSTIGHPFVTTDMIGGSLYGPPPEKAVLVRWAQASSLMPMMYSSTSPLGVTNPSTGQTNAYDEETMALYRAAIEEHRRLAPYIWERAQEAVAAGEPIMKPLFFDFPREPATYTVKDQWMLGDAIMAAPILTPAASRDIYVPSGTWYDVRRKTMVRGPAVLGSYPAPLGESPVFVRQGNLQTCAAMAAFGAGAAASCPVAPGP</sequence>
<evidence type="ECO:0000256" key="5">
    <source>
        <dbReference type="SAM" id="Phobius"/>
    </source>
</evidence>
<feature type="domain" description="Glycoside hydrolase family 31 TIM barrel" evidence="6">
    <location>
        <begin position="471"/>
        <end position="587"/>
    </location>
</feature>
<feature type="transmembrane region" description="Helical" evidence="5">
    <location>
        <begin position="12"/>
        <end position="33"/>
    </location>
</feature>
<evidence type="ECO:0000256" key="3">
    <source>
        <dbReference type="ARBA" id="ARBA00023295"/>
    </source>
</evidence>
<keyword evidence="5" id="KW-0812">Transmembrane</keyword>
<feature type="domain" description="Glycoside hydrolase family 31 TIM barrel" evidence="6">
    <location>
        <begin position="291"/>
        <end position="432"/>
    </location>
</feature>
<dbReference type="SUPFAM" id="SSF51011">
    <property type="entry name" value="Glycosyl hydrolase domain"/>
    <property type="match status" value="1"/>
</dbReference>
<evidence type="ECO:0000256" key="4">
    <source>
        <dbReference type="RuleBase" id="RU361185"/>
    </source>
</evidence>
<dbReference type="PANTHER" id="PTHR43053:SF4">
    <property type="entry name" value="MYOGENESIS-REGULATING GLYCOSIDASE"/>
    <property type="match status" value="1"/>
</dbReference>
<evidence type="ECO:0000259" key="7">
    <source>
        <dbReference type="Pfam" id="PF21365"/>
    </source>
</evidence>
<keyword evidence="5" id="KW-0472">Membrane</keyword>
<name>A0A6G8PTE4_9ACTN</name>
<dbReference type="InterPro" id="IPR000322">
    <property type="entry name" value="Glyco_hydro_31_TIM"/>
</dbReference>
<dbReference type="GO" id="GO:0004553">
    <property type="term" value="F:hydrolase activity, hydrolyzing O-glycosyl compounds"/>
    <property type="evidence" value="ECO:0007669"/>
    <property type="project" value="InterPro"/>
</dbReference>
<dbReference type="EMBL" id="CP045121">
    <property type="protein sequence ID" value="QIN77700.1"/>
    <property type="molecule type" value="Genomic_DNA"/>
</dbReference>
<dbReference type="KEGG" id="rmar:GBA65_03310"/>
<dbReference type="InterPro" id="IPR017853">
    <property type="entry name" value="GH"/>
</dbReference>